<dbReference type="Proteomes" id="UP000297407">
    <property type="component" value="Unassembled WGS sequence"/>
</dbReference>
<protein>
    <submittedName>
        <fullName evidence="2">Phage tail protein</fullName>
    </submittedName>
</protein>
<dbReference type="InterPro" id="IPR011083">
    <property type="entry name" value="Phage_tail_collar_dom"/>
</dbReference>
<dbReference type="SUPFAM" id="SSF88874">
    <property type="entry name" value="Receptor-binding domain of short tail fibre protein gp12"/>
    <property type="match status" value="1"/>
</dbReference>
<gene>
    <name evidence="2" type="ORF">E4635_11030</name>
</gene>
<comment type="caution">
    <text evidence="2">The sequence shown here is derived from an EMBL/GenBank/DDBJ whole genome shotgun (WGS) entry which is preliminary data.</text>
</comment>
<feature type="domain" description="Phage tail collar" evidence="1">
    <location>
        <begin position="1"/>
        <end position="53"/>
    </location>
</feature>
<dbReference type="Pfam" id="PF07484">
    <property type="entry name" value="Collar"/>
    <property type="match status" value="1"/>
</dbReference>
<dbReference type="InterPro" id="IPR037053">
    <property type="entry name" value="Phage_tail_collar_dom_sf"/>
</dbReference>
<proteinExistence type="predicted"/>
<keyword evidence="3" id="KW-1185">Reference proteome</keyword>
<dbReference type="EMBL" id="SRLH01000005">
    <property type="protein sequence ID" value="TGD57793.1"/>
    <property type="molecule type" value="Genomic_DNA"/>
</dbReference>
<accession>A0A4Z0L9U6</accession>
<sequence length="163" mass="16997">MFAGNYAPSGWALCNGQLLPISENEALFAILGTTYGGDGQTTFALPDLRGRVPMHTGTGAGLTPRVLGEMGGSETVTMTINQMPTHSHLVAGTTGDGNQSSPTGAIFANTKILDKEYSDAASDTTMKPTMIGNTGGNQPINNVQPYLAVNFIISLYGIFPSPN</sequence>
<reference evidence="2 3" key="1">
    <citation type="submission" date="2019-04" db="EMBL/GenBank/DDBJ databases">
        <title>Flavobacterium sp. strain DS2-A Genome sequencing and assembly.</title>
        <authorList>
            <person name="Kim I."/>
        </authorList>
    </citation>
    <scope>NUCLEOTIDE SEQUENCE [LARGE SCALE GENOMIC DNA]</scope>
    <source>
        <strain evidence="2 3">DS2-A</strain>
    </source>
</reference>
<dbReference type="OrthoDB" id="9810174at2"/>
<name>A0A4Z0L9U6_9FLAO</name>
<evidence type="ECO:0000313" key="3">
    <source>
        <dbReference type="Proteomes" id="UP000297407"/>
    </source>
</evidence>
<evidence type="ECO:0000313" key="2">
    <source>
        <dbReference type="EMBL" id="TGD57793.1"/>
    </source>
</evidence>
<evidence type="ECO:0000259" key="1">
    <source>
        <dbReference type="Pfam" id="PF07484"/>
    </source>
</evidence>
<dbReference type="Gene3D" id="3.90.1340.10">
    <property type="entry name" value="Phage tail collar domain"/>
    <property type="match status" value="1"/>
</dbReference>
<organism evidence="2 3">
    <name type="scientific">Flavobacterium humi</name>
    <dbReference type="NCBI Taxonomy" id="2562683"/>
    <lineage>
        <taxon>Bacteria</taxon>
        <taxon>Pseudomonadati</taxon>
        <taxon>Bacteroidota</taxon>
        <taxon>Flavobacteriia</taxon>
        <taxon>Flavobacteriales</taxon>
        <taxon>Flavobacteriaceae</taxon>
        <taxon>Flavobacterium</taxon>
    </lineage>
</organism>
<dbReference type="AlphaFoldDB" id="A0A4Z0L9U6"/>